<dbReference type="SMART" id="SM00849">
    <property type="entry name" value="Lactamase_B"/>
    <property type="match status" value="1"/>
</dbReference>
<accession>A0A542YW30</accession>
<dbReference type="InterPro" id="IPR036388">
    <property type="entry name" value="WH-like_DNA-bd_sf"/>
</dbReference>
<dbReference type="AlphaFoldDB" id="A0A542YW30"/>
<dbReference type="InterPro" id="IPR001279">
    <property type="entry name" value="Metallo-B-lactamas"/>
</dbReference>
<sequence>MIDVTGGDAPWTGGPLGDRVWCQVCPNPGPMTLDGTNTWILSNPGSAEAVVIDAGPLDEGHLESVLARVTARGQRVGLALLTHWHDDHTGSAERFAELTGAPVRGAGRGEPFTDGEEVGVDGIGLRALLTPGHTRDSVSFLLPTEGVLFTGDMVLGRGTTVVNHPDGSIEAYLGSTRRMHGLASDGSVGTIAPGHGPVVAEAEQWLRYYLDHRQERLQQVGDAVAALRAEGAAPAPRAEGTGEEPDLADLVVQTVYADVPRTVWPAARNSVLAQLDYLGLS</sequence>
<dbReference type="GO" id="GO:0016787">
    <property type="term" value="F:hydrolase activity"/>
    <property type="evidence" value="ECO:0007669"/>
    <property type="project" value="UniProtKB-KW"/>
</dbReference>
<dbReference type="Gene3D" id="3.60.15.10">
    <property type="entry name" value="Ribonuclease Z/Hydroxyacylglutathione hydrolase-like"/>
    <property type="match status" value="1"/>
</dbReference>
<dbReference type="CDD" id="cd16278">
    <property type="entry name" value="metallo-hydrolase-like_MBL-fold"/>
    <property type="match status" value="1"/>
</dbReference>
<evidence type="ECO:0000313" key="3">
    <source>
        <dbReference type="Proteomes" id="UP000319516"/>
    </source>
</evidence>
<keyword evidence="2" id="KW-0378">Hydrolase</keyword>
<dbReference type="Proteomes" id="UP000319516">
    <property type="component" value="Unassembled WGS sequence"/>
</dbReference>
<gene>
    <name evidence="2" type="ORF">FB467_3470</name>
</gene>
<dbReference type="Gene3D" id="1.10.10.10">
    <property type="entry name" value="Winged helix-like DNA-binding domain superfamily/Winged helix DNA-binding domain"/>
    <property type="match status" value="1"/>
</dbReference>
<comment type="caution">
    <text evidence="2">The sequence shown here is derived from an EMBL/GenBank/DDBJ whole genome shotgun (WGS) entry which is preliminary data.</text>
</comment>
<evidence type="ECO:0000259" key="1">
    <source>
        <dbReference type="SMART" id="SM00849"/>
    </source>
</evidence>
<dbReference type="Pfam" id="PF17778">
    <property type="entry name" value="WHD_BLACT"/>
    <property type="match status" value="1"/>
</dbReference>
<reference evidence="2 3" key="1">
    <citation type="submission" date="2019-06" db="EMBL/GenBank/DDBJ databases">
        <title>Sequencing the genomes of 1000 actinobacteria strains.</title>
        <authorList>
            <person name="Klenk H.-P."/>
        </authorList>
    </citation>
    <scope>NUCLEOTIDE SEQUENCE [LARGE SCALE GENOMIC DNA]</scope>
    <source>
        <strain evidence="2 3">DSM 12335</strain>
    </source>
</reference>
<dbReference type="PANTHER" id="PTHR23131:SF0">
    <property type="entry name" value="ENDORIBONUCLEASE LACTB2"/>
    <property type="match status" value="1"/>
</dbReference>
<organism evidence="2 3">
    <name type="scientific">Ornithinicoccus hortensis</name>
    <dbReference type="NCBI Taxonomy" id="82346"/>
    <lineage>
        <taxon>Bacteria</taxon>
        <taxon>Bacillati</taxon>
        <taxon>Actinomycetota</taxon>
        <taxon>Actinomycetes</taxon>
        <taxon>Micrococcales</taxon>
        <taxon>Intrasporangiaceae</taxon>
        <taxon>Ornithinicoccus</taxon>
    </lineage>
</organism>
<dbReference type="InterPro" id="IPR036866">
    <property type="entry name" value="RibonucZ/Hydroxyglut_hydro"/>
</dbReference>
<dbReference type="EMBL" id="VFOP01000001">
    <property type="protein sequence ID" value="TQL52290.1"/>
    <property type="molecule type" value="Genomic_DNA"/>
</dbReference>
<keyword evidence="3" id="KW-1185">Reference proteome</keyword>
<dbReference type="SUPFAM" id="SSF56281">
    <property type="entry name" value="Metallo-hydrolase/oxidoreductase"/>
    <property type="match status" value="1"/>
</dbReference>
<dbReference type="Pfam" id="PF00753">
    <property type="entry name" value="Lactamase_B"/>
    <property type="match status" value="2"/>
</dbReference>
<dbReference type="InterPro" id="IPR041516">
    <property type="entry name" value="LACTB2_WH"/>
</dbReference>
<name>A0A542YW30_9MICO</name>
<dbReference type="RefSeq" id="WP_141786180.1">
    <property type="nucleotide sequence ID" value="NZ_BAAAIK010000001.1"/>
</dbReference>
<feature type="domain" description="Metallo-beta-lactamase" evidence="1">
    <location>
        <begin position="35"/>
        <end position="195"/>
    </location>
</feature>
<dbReference type="InterPro" id="IPR050662">
    <property type="entry name" value="Sec-metab_biosynth-thioest"/>
</dbReference>
<protein>
    <submittedName>
        <fullName evidence="2">Glyoxylase-like metal-dependent hydrolase (Beta-lactamase superfamily II)</fullName>
    </submittedName>
</protein>
<evidence type="ECO:0000313" key="2">
    <source>
        <dbReference type="EMBL" id="TQL52290.1"/>
    </source>
</evidence>
<dbReference type="PANTHER" id="PTHR23131">
    <property type="entry name" value="ENDORIBONUCLEASE LACTB2"/>
    <property type="match status" value="1"/>
</dbReference>
<proteinExistence type="predicted"/>
<dbReference type="OrthoDB" id="9788263at2"/>